<dbReference type="PANTHER" id="PTHR43311">
    <property type="entry name" value="GLUTAMATE--TRNA LIGASE"/>
    <property type="match status" value="1"/>
</dbReference>
<evidence type="ECO:0000256" key="4">
    <source>
        <dbReference type="ARBA" id="ARBA00022833"/>
    </source>
</evidence>
<evidence type="ECO:0000256" key="1">
    <source>
        <dbReference type="ARBA" id="ARBA00022598"/>
    </source>
</evidence>
<gene>
    <name evidence="9" type="primary">gluQRS</name>
    <name evidence="9" type="ORF">K8V47_07775</name>
</gene>
<comment type="caution">
    <text evidence="9">The sequence shown here is derived from an EMBL/GenBank/DDBJ whole genome shotgun (WGS) entry which is preliminary data.</text>
</comment>
<dbReference type="Proteomes" id="UP000711407">
    <property type="component" value="Unassembled WGS sequence"/>
</dbReference>
<dbReference type="PRINTS" id="PR00987">
    <property type="entry name" value="TRNASYNTHGLU"/>
</dbReference>
<dbReference type="PROSITE" id="PS00178">
    <property type="entry name" value="AA_TRNA_LIGASE_I"/>
    <property type="match status" value="1"/>
</dbReference>
<dbReference type="InterPro" id="IPR000924">
    <property type="entry name" value="Glu/Gln-tRNA-synth"/>
</dbReference>
<evidence type="ECO:0000256" key="5">
    <source>
        <dbReference type="ARBA" id="ARBA00022840"/>
    </source>
</evidence>
<reference evidence="9" key="2">
    <citation type="submission" date="2021-09" db="EMBL/GenBank/DDBJ databases">
        <authorList>
            <person name="Gilroy R."/>
        </authorList>
    </citation>
    <scope>NUCLEOTIDE SEQUENCE</scope>
    <source>
        <strain evidence="9">4100</strain>
    </source>
</reference>
<dbReference type="GO" id="GO:0005524">
    <property type="term" value="F:ATP binding"/>
    <property type="evidence" value="ECO:0007669"/>
    <property type="project" value="UniProtKB-KW"/>
</dbReference>
<evidence type="ECO:0000313" key="9">
    <source>
        <dbReference type="EMBL" id="HJE39635.1"/>
    </source>
</evidence>
<dbReference type="NCBIfam" id="NF004314">
    <property type="entry name" value="PRK05710.1-3"/>
    <property type="match status" value="1"/>
</dbReference>
<dbReference type="InterPro" id="IPR022380">
    <property type="entry name" value="Glu-Q_tRNA(Asp)_Synthase"/>
</dbReference>
<evidence type="ECO:0000256" key="7">
    <source>
        <dbReference type="RuleBase" id="RU363037"/>
    </source>
</evidence>
<accession>A0A921E9I9</accession>
<dbReference type="InterPro" id="IPR014729">
    <property type="entry name" value="Rossmann-like_a/b/a_fold"/>
</dbReference>
<dbReference type="Gene3D" id="3.40.50.620">
    <property type="entry name" value="HUPs"/>
    <property type="match status" value="1"/>
</dbReference>
<dbReference type="Pfam" id="PF00749">
    <property type="entry name" value="tRNA-synt_1c"/>
    <property type="match status" value="1"/>
</dbReference>
<evidence type="ECO:0000256" key="3">
    <source>
        <dbReference type="ARBA" id="ARBA00022741"/>
    </source>
</evidence>
<keyword evidence="4" id="KW-0862">Zinc</keyword>
<dbReference type="GO" id="GO:0006424">
    <property type="term" value="P:glutamyl-tRNA aminoacylation"/>
    <property type="evidence" value="ECO:0007669"/>
    <property type="project" value="InterPro"/>
</dbReference>
<keyword evidence="6 7" id="KW-0030">Aminoacyl-tRNA synthetase</keyword>
<dbReference type="AlphaFoldDB" id="A0A921E9I9"/>
<reference evidence="9" key="1">
    <citation type="journal article" date="2021" name="PeerJ">
        <title>Extensive microbial diversity within the chicken gut microbiome revealed by metagenomics and culture.</title>
        <authorList>
            <person name="Gilroy R."/>
            <person name="Ravi A."/>
            <person name="Getino M."/>
            <person name="Pursley I."/>
            <person name="Horton D.L."/>
            <person name="Alikhan N.F."/>
            <person name="Baker D."/>
            <person name="Gharbi K."/>
            <person name="Hall N."/>
            <person name="Watson M."/>
            <person name="Adriaenssens E.M."/>
            <person name="Foster-Nyarko E."/>
            <person name="Jarju S."/>
            <person name="Secka A."/>
            <person name="Antonio M."/>
            <person name="Oren A."/>
            <person name="Chaudhuri R.R."/>
            <person name="La Ragione R."/>
            <person name="Hildebrand F."/>
            <person name="Pallen M.J."/>
        </authorList>
    </citation>
    <scope>NUCLEOTIDE SEQUENCE</scope>
    <source>
        <strain evidence="9">4100</strain>
    </source>
</reference>
<feature type="domain" description="Glutamyl/glutaminyl-tRNA synthetase class Ib catalytic" evidence="8">
    <location>
        <begin position="18"/>
        <end position="285"/>
    </location>
</feature>
<dbReference type="NCBIfam" id="NF004315">
    <property type="entry name" value="PRK05710.1-4"/>
    <property type="match status" value="1"/>
</dbReference>
<keyword evidence="3 7" id="KW-0547">Nucleotide-binding</keyword>
<name>A0A921E9I9_9BACT</name>
<evidence type="ECO:0000313" key="10">
    <source>
        <dbReference type="Proteomes" id="UP000711407"/>
    </source>
</evidence>
<dbReference type="GO" id="GO:0006400">
    <property type="term" value="P:tRNA modification"/>
    <property type="evidence" value="ECO:0007669"/>
    <property type="project" value="InterPro"/>
</dbReference>
<keyword evidence="1 7" id="KW-0436">Ligase</keyword>
<keyword evidence="7" id="KW-0648">Protein biosynthesis</keyword>
<dbReference type="InterPro" id="IPR049940">
    <property type="entry name" value="GluQ/Sye"/>
</dbReference>
<dbReference type="NCBIfam" id="TIGR03838">
    <property type="entry name" value="queuosine_YadB"/>
    <property type="match status" value="1"/>
</dbReference>
<dbReference type="InterPro" id="IPR020058">
    <property type="entry name" value="Glu/Gln-tRNA-synth_Ib_cat-dom"/>
</dbReference>
<comment type="similarity">
    <text evidence="7">Belongs to the class-I aminoacyl-tRNA synthetase family.</text>
</comment>
<dbReference type="GO" id="GO:0005829">
    <property type="term" value="C:cytosol"/>
    <property type="evidence" value="ECO:0007669"/>
    <property type="project" value="TreeGrafter"/>
</dbReference>
<evidence type="ECO:0000256" key="6">
    <source>
        <dbReference type="ARBA" id="ARBA00023146"/>
    </source>
</evidence>
<evidence type="ECO:0000259" key="8">
    <source>
        <dbReference type="Pfam" id="PF00749"/>
    </source>
</evidence>
<protein>
    <submittedName>
        <fullName evidence="9">tRNA glutamyl-Q(34) synthetase GluQRS</fullName>
    </submittedName>
</protein>
<dbReference type="PANTHER" id="PTHR43311:SF1">
    <property type="entry name" value="GLUTAMYL-Q TRNA(ASP) SYNTHETASE"/>
    <property type="match status" value="1"/>
</dbReference>
<sequence length="303" mass="34210">MIRLSDILTDTAPDPAARGRFAPSPTGRMHLGNIVAALLSYISVKSKGGKWILRIEDIDPQRSKQQYADMLMDDLLWLGLQWDEGPYYQSRRSDIYGECLARLCSQGIVYPCHCTRAELMATQAPHESDGHIVYSGKCRPSSLSPTGITDEHILRLMVPPYPGTDDTRSDIITFDDILLGHQQVSLHDHCGDFVIRRRDGAWAYQFAVAIDDALMGITEVVRGEDLLLSTAQQLYVMHRLGLKAPQHYLHFPLIRNCDGIRLSKRDKSLSMEQLRRTHTPDEVIAMALSAANLPFRVWSTRPR</sequence>
<organism evidence="9 10">
    <name type="scientific">Candidatus Amulumruptor caecigallinarius</name>
    <dbReference type="NCBI Taxonomy" id="2109911"/>
    <lineage>
        <taxon>Bacteria</taxon>
        <taxon>Pseudomonadati</taxon>
        <taxon>Bacteroidota</taxon>
        <taxon>Bacteroidia</taxon>
        <taxon>Bacteroidales</taxon>
        <taxon>Muribaculaceae</taxon>
        <taxon>Candidatus Amulumruptor</taxon>
    </lineage>
</organism>
<proteinExistence type="inferred from homology"/>
<keyword evidence="5 7" id="KW-0067">ATP-binding</keyword>
<dbReference type="GO" id="GO:0004818">
    <property type="term" value="F:glutamate-tRNA ligase activity"/>
    <property type="evidence" value="ECO:0007669"/>
    <property type="project" value="TreeGrafter"/>
</dbReference>
<dbReference type="GO" id="GO:0008270">
    <property type="term" value="F:zinc ion binding"/>
    <property type="evidence" value="ECO:0007669"/>
    <property type="project" value="InterPro"/>
</dbReference>
<keyword evidence="2" id="KW-0479">Metal-binding</keyword>
<dbReference type="SUPFAM" id="SSF52374">
    <property type="entry name" value="Nucleotidylyl transferase"/>
    <property type="match status" value="1"/>
</dbReference>
<dbReference type="InterPro" id="IPR001412">
    <property type="entry name" value="aa-tRNA-synth_I_CS"/>
</dbReference>
<dbReference type="EMBL" id="DYXT01000040">
    <property type="protein sequence ID" value="HJE39635.1"/>
    <property type="molecule type" value="Genomic_DNA"/>
</dbReference>
<evidence type="ECO:0000256" key="2">
    <source>
        <dbReference type="ARBA" id="ARBA00022723"/>
    </source>
</evidence>